<dbReference type="Proteomes" id="UP001226720">
    <property type="component" value="Unassembled WGS sequence"/>
</dbReference>
<keyword evidence="2" id="KW-0805">Transcription regulation</keyword>
<dbReference type="InterPro" id="IPR010982">
    <property type="entry name" value="Lambda_DNA-bd_dom_sf"/>
</dbReference>
<evidence type="ECO:0000259" key="5">
    <source>
        <dbReference type="PROSITE" id="PS50932"/>
    </source>
</evidence>
<dbReference type="SUPFAM" id="SSF53822">
    <property type="entry name" value="Periplasmic binding protein-like I"/>
    <property type="match status" value="1"/>
</dbReference>
<dbReference type="PROSITE" id="PS50932">
    <property type="entry name" value="HTH_LACI_2"/>
    <property type="match status" value="1"/>
</dbReference>
<evidence type="ECO:0000256" key="1">
    <source>
        <dbReference type="ARBA" id="ARBA00022491"/>
    </source>
</evidence>
<comment type="caution">
    <text evidence="6">The sequence shown here is derived from an EMBL/GenBank/DDBJ whole genome shotgun (WGS) entry which is preliminary data.</text>
</comment>
<keyword evidence="1" id="KW-0678">Repressor</keyword>
<dbReference type="EMBL" id="JAUSWM010000002">
    <property type="protein sequence ID" value="MDQ0482470.1"/>
    <property type="molecule type" value="Genomic_DNA"/>
</dbReference>
<dbReference type="GeneID" id="301325490"/>
<organism evidence="6 7">
    <name type="scientific">Guptibacillus hwajinpoensis</name>
    <dbReference type="NCBI Taxonomy" id="208199"/>
    <lineage>
        <taxon>Bacteria</taxon>
        <taxon>Bacillati</taxon>
        <taxon>Bacillota</taxon>
        <taxon>Bacilli</taxon>
        <taxon>Bacillales</taxon>
        <taxon>Guptibacillaceae</taxon>
        <taxon>Guptibacillus</taxon>
    </lineage>
</organism>
<reference evidence="6" key="1">
    <citation type="submission" date="2023-07" db="EMBL/GenBank/DDBJ databases">
        <title>Genomic Encyclopedia of Type Strains, Phase IV (KMG-IV): sequencing the most valuable type-strain genomes for metagenomic binning, comparative biology and taxonomic classification.</title>
        <authorList>
            <person name="Goeker M."/>
        </authorList>
    </citation>
    <scope>NUCLEOTIDE SEQUENCE [LARGE SCALE GENOMIC DNA]</scope>
    <source>
        <strain evidence="6">JSM 076093</strain>
    </source>
</reference>
<evidence type="ECO:0000256" key="2">
    <source>
        <dbReference type="ARBA" id="ARBA00023015"/>
    </source>
</evidence>
<dbReference type="CDD" id="cd06284">
    <property type="entry name" value="PBP1_LacI-like"/>
    <property type="match status" value="1"/>
</dbReference>
<dbReference type="PROSITE" id="PS00356">
    <property type="entry name" value="HTH_LACI_1"/>
    <property type="match status" value="1"/>
</dbReference>
<dbReference type="Gene3D" id="1.10.260.40">
    <property type="entry name" value="lambda repressor-like DNA-binding domains"/>
    <property type="match status" value="1"/>
</dbReference>
<evidence type="ECO:0000256" key="3">
    <source>
        <dbReference type="ARBA" id="ARBA00023125"/>
    </source>
</evidence>
<proteinExistence type="predicted"/>
<dbReference type="CDD" id="cd01392">
    <property type="entry name" value="HTH_LacI"/>
    <property type="match status" value="1"/>
</dbReference>
<dbReference type="PANTHER" id="PTHR30146">
    <property type="entry name" value="LACI-RELATED TRANSCRIPTIONAL REPRESSOR"/>
    <property type="match status" value="1"/>
</dbReference>
<protein>
    <submittedName>
        <fullName evidence="6">LacI family repressor for deo operon, udp, cdd, tsx, nupC, and nupG</fullName>
    </submittedName>
</protein>
<dbReference type="InterPro" id="IPR000843">
    <property type="entry name" value="HTH_LacI"/>
</dbReference>
<dbReference type="Pfam" id="PF13377">
    <property type="entry name" value="Peripla_BP_3"/>
    <property type="match status" value="1"/>
</dbReference>
<keyword evidence="3" id="KW-0238">DNA-binding</keyword>
<keyword evidence="4" id="KW-0804">Transcription</keyword>
<dbReference type="RefSeq" id="WP_301550270.1">
    <property type="nucleotide sequence ID" value="NZ_JAQRMZ010000001.1"/>
</dbReference>
<dbReference type="SUPFAM" id="SSF47413">
    <property type="entry name" value="lambda repressor-like DNA-binding domains"/>
    <property type="match status" value="1"/>
</dbReference>
<dbReference type="PANTHER" id="PTHR30146:SF151">
    <property type="entry name" value="HTH-TYPE TRANSCRIPTIONAL REPRESSOR CYTR"/>
    <property type="match status" value="1"/>
</dbReference>
<evidence type="ECO:0000256" key="4">
    <source>
        <dbReference type="ARBA" id="ARBA00023163"/>
    </source>
</evidence>
<dbReference type="InterPro" id="IPR046335">
    <property type="entry name" value="LacI/GalR-like_sensor"/>
</dbReference>
<evidence type="ECO:0000313" key="7">
    <source>
        <dbReference type="Proteomes" id="UP001226720"/>
    </source>
</evidence>
<name>A0ABU0K199_9BACL</name>
<gene>
    <name evidence="6" type="ORF">QO000_001439</name>
</gene>
<dbReference type="Pfam" id="PF00356">
    <property type="entry name" value="LacI"/>
    <property type="match status" value="1"/>
</dbReference>
<dbReference type="InterPro" id="IPR028082">
    <property type="entry name" value="Peripla_BP_I"/>
</dbReference>
<feature type="domain" description="HTH lacI-type" evidence="5">
    <location>
        <begin position="2"/>
        <end position="56"/>
    </location>
</feature>
<keyword evidence="7" id="KW-1185">Reference proteome</keyword>
<accession>A0ABU0K199</accession>
<dbReference type="SMART" id="SM00354">
    <property type="entry name" value="HTH_LACI"/>
    <property type="match status" value="1"/>
</dbReference>
<dbReference type="Gene3D" id="3.40.50.2300">
    <property type="match status" value="2"/>
</dbReference>
<evidence type="ECO:0000313" key="6">
    <source>
        <dbReference type="EMBL" id="MDQ0482470.1"/>
    </source>
</evidence>
<sequence>MANMTDVAKLANVSTATVSRVIQNPETVKEKTRVKVLQAIEELNYQPNILARYFRRTETKTILVVVPSIANNVFPQMIEGIDLVANQSGYKVLLGNTNQEPDKAYSYIEELKQKQVDGMILLTTRLDYQIISELGDDYPVVLTSDYIEGLTAPTVAIDNISSARVAVEHLLQLGHQRVGIITGPLDIPLSRDRLKGYRQALLERDIGVESVLIQEGSHSYESGYNQMQKFLALDKSPTAIFAANDTMAMGAIKAVKAHGLRVPEDVAVVGFDNIQFSAIFEPALTTIAQPFIEMGKRSMELLLKQIKGEPLEKKQHVLDTKLIIRESCGSHNQD</sequence>